<evidence type="ECO:0000256" key="7">
    <source>
        <dbReference type="ARBA" id="ARBA00022803"/>
    </source>
</evidence>
<evidence type="ECO:0000313" key="11">
    <source>
        <dbReference type="Proteomes" id="UP000325273"/>
    </source>
</evidence>
<dbReference type="EMBL" id="VTUZ01000006">
    <property type="protein sequence ID" value="KAA1012463.1"/>
    <property type="molecule type" value="Genomic_DNA"/>
</dbReference>
<keyword evidence="6" id="KW-0677">Repeat</keyword>
<evidence type="ECO:0000256" key="4">
    <source>
        <dbReference type="ARBA" id="ARBA00022676"/>
    </source>
</evidence>
<dbReference type="GO" id="GO:0008168">
    <property type="term" value="F:methyltransferase activity"/>
    <property type="evidence" value="ECO:0007669"/>
    <property type="project" value="UniProtKB-KW"/>
</dbReference>
<dbReference type="GO" id="GO:0097363">
    <property type="term" value="F:protein O-acetylglucosaminyltransferase activity"/>
    <property type="evidence" value="ECO:0007669"/>
    <property type="project" value="UniProtKB-EC"/>
</dbReference>
<dbReference type="Gene3D" id="3.40.50.11380">
    <property type="match status" value="1"/>
</dbReference>
<proteinExistence type="inferred from homology"/>
<dbReference type="SUPFAM" id="SSF53335">
    <property type="entry name" value="S-adenosyl-L-methionine-dependent methyltransferases"/>
    <property type="match status" value="1"/>
</dbReference>
<feature type="domain" description="O-GlcNAc transferase C-terminal" evidence="9">
    <location>
        <begin position="256"/>
        <end position="418"/>
    </location>
</feature>
<evidence type="ECO:0000256" key="6">
    <source>
        <dbReference type="ARBA" id="ARBA00022737"/>
    </source>
</evidence>
<dbReference type="InterPro" id="IPR029063">
    <property type="entry name" value="SAM-dependent_MTases_sf"/>
</dbReference>
<dbReference type="EC" id="2.4.1.255" evidence="3"/>
<comment type="pathway">
    <text evidence="1">Protein modification; protein glycosylation.</text>
</comment>
<dbReference type="InterPro" id="IPR019734">
    <property type="entry name" value="TPR_rpt"/>
</dbReference>
<keyword evidence="10" id="KW-0489">Methyltransferase</keyword>
<evidence type="ECO:0000259" key="9">
    <source>
        <dbReference type="Pfam" id="PF13844"/>
    </source>
</evidence>
<dbReference type="AlphaFoldDB" id="A0A5B0HC04"/>
<dbReference type="Proteomes" id="UP000325273">
    <property type="component" value="Unassembled WGS sequence"/>
</dbReference>
<dbReference type="PANTHER" id="PTHR44366">
    <property type="entry name" value="UDP-N-ACETYLGLUCOSAMINE--PEPTIDE N-ACETYLGLUCOSAMINYLTRANSFERASE 110 KDA SUBUNIT"/>
    <property type="match status" value="1"/>
</dbReference>
<comment type="caution">
    <text evidence="10">The sequence shown here is derived from an EMBL/GenBank/DDBJ whole genome shotgun (WGS) entry which is preliminary data.</text>
</comment>
<evidence type="ECO:0000256" key="3">
    <source>
        <dbReference type="ARBA" id="ARBA00011970"/>
    </source>
</evidence>
<dbReference type="PANTHER" id="PTHR44366:SF1">
    <property type="entry name" value="UDP-N-ACETYLGLUCOSAMINE--PEPTIDE N-ACETYLGLUCOSAMINYLTRANSFERASE 110 KDA SUBUNIT"/>
    <property type="match status" value="1"/>
</dbReference>
<evidence type="ECO:0000256" key="8">
    <source>
        <dbReference type="PROSITE-ProRule" id="PRU00339"/>
    </source>
</evidence>
<dbReference type="PROSITE" id="PS50005">
    <property type="entry name" value="TPR"/>
    <property type="match status" value="1"/>
</dbReference>
<dbReference type="InterPro" id="IPR011990">
    <property type="entry name" value="TPR-like_helical_dom_sf"/>
</dbReference>
<keyword evidence="11" id="KW-1185">Reference proteome</keyword>
<keyword evidence="4" id="KW-0328">Glycosyltransferase</keyword>
<dbReference type="Gene3D" id="3.40.50.150">
    <property type="entry name" value="Vaccinia Virus protein VP39"/>
    <property type="match status" value="1"/>
</dbReference>
<name>A0A5B0HC04_9BURK</name>
<organism evidence="10 11">
    <name type="scientific">Paraburkholderia panacisoli</name>
    <dbReference type="NCBI Taxonomy" id="2603818"/>
    <lineage>
        <taxon>Bacteria</taxon>
        <taxon>Pseudomonadati</taxon>
        <taxon>Pseudomonadota</taxon>
        <taxon>Betaproteobacteria</taxon>
        <taxon>Burkholderiales</taxon>
        <taxon>Burkholderiaceae</taxon>
        <taxon>Paraburkholderia</taxon>
    </lineage>
</organism>
<dbReference type="GO" id="GO:0032259">
    <property type="term" value="P:methylation"/>
    <property type="evidence" value="ECO:0007669"/>
    <property type="project" value="UniProtKB-KW"/>
</dbReference>
<evidence type="ECO:0000256" key="2">
    <source>
        <dbReference type="ARBA" id="ARBA00005386"/>
    </source>
</evidence>
<evidence type="ECO:0000313" key="10">
    <source>
        <dbReference type="EMBL" id="KAA1012463.1"/>
    </source>
</evidence>
<keyword evidence="7 8" id="KW-0802">TPR repeat</keyword>
<keyword evidence="5 10" id="KW-0808">Transferase</keyword>
<gene>
    <name evidence="10" type="ORF">FVF58_11280</name>
</gene>
<evidence type="ECO:0000256" key="1">
    <source>
        <dbReference type="ARBA" id="ARBA00004922"/>
    </source>
</evidence>
<protein>
    <recommendedName>
        <fullName evidence="3">protein O-GlcNAc transferase</fullName>
        <ecNumber evidence="3">2.4.1.255</ecNumber>
    </recommendedName>
</protein>
<feature type="repeat" description="TPR" evidence="8">
    <location>
        <begin position="76"/>
        <end position="109"/>
    </location>
</feature>
<dbReference type="InterPro" id="IPR029489">
    <property type="entry name" value="OGT/SEC/SPY_C"/>
</dbReference>
<dbReference type="Pfam" id="PF13844">
    <property type="entry name" value="Glyco_transf_41"/>
    <property type="match status" value="2"/>
</dbReference>
<sequence length="917" mass="100607">MQSIRMTNLAERLEALLHQVNSGDAATAMPELDALLVQHPGHLGALALRAEALRLTGRPTEAIATFRAVGESGGGARNWLAAGVLLAAERSTEEALHCLQNALAEMPDNDEVLDALITTLFNANRQHEGIEYARRQLAVSGNPRFLSHAALLLQSNDLYEESSNAFKKIVELAPNDPAVAGAALVPARFTCEWEWIEALQKRIGVLYDAGDFDAAHEYPLTHLTWCADEQRNLGVTQAYLRRMVPTGEPVSRKPPAGQTGRRLRVGYLSCDFRNHATMHLMAGLFEAHDRERFEIFAYDYSNTDVSDYRQRFLSAIEHHVSVHALGDRQAAARIVDDELDILFDLKLYTGGGRPGILALRPAALQVAYLGFPGSAASADIDYIVSDRFVTPDSSTRWYTEKFCRLPHTYQCNDRKRHFAARPGARAAYGLPDDKVVFGAFNQSYKIDPTSFSVWLRVLAAVPDSVLWLLGQSEAAIANLTRHAQLAGIEPERLVFAPFAAPHDHLARLQLADAVLDTLVCNGHTTTSDALWAGVPVITARGVHFPSRVSESLLNAIDLPELVGADHDDMVRIAQRIATDAQWRMELREKIAAGRLSAPLFDTLRFTRNFERGIELMVERRRNGLPDAHIDVADCGPVQEPDHSAPAGTAAGPKALRARYEGCPLCGGGGASVTLGFANSTRHGLFSEPEASTIAWMRCPSCGHVHNQHYPTEAGLAEAAQPLEYATDADAHRAAWAPVVEKSVALLGGYRALARRDGKALWVDVGCGDGGLVMTAADCGFAAVGLDLREQAVSRIQALGYDAMQHDFTKLKFEVVVDVLSLMNVLEYIPRAREALERAAQILPQGGVLVIATADLLCSAWKAMDAARTNPYWMERERCHHFTRARLLALLDECGFEMADFALSARRKANMEVYAVRR</sequence>
<dbReference type="GO" id="GO:0006493">
    <property type="term" value="P:protein O-linked glycosylation"/>
    <property type="evidence" value="ECO:0007669"/>
    <property type="project" value="InterPro"/>
</dbReference>
<comment type="similarity">
    <text evidence="2">Belongs to the glycosyltransferase 41 family. O-GlcNAc transferase subfamily.</text>
</comment>
<accession>A0A5B0HC04</accession>
<evidence type="ECO:0000256" key="5">
    <source>
        <dbReference type="ARBA" id="ARBA00022679"/>
    </source>
</evidence>
<dbReference type="Gene3D" id="1.25.40.10">
    <property type="entry name" value="Tetratricopeptide repeat domain"/>
    <property type="match status" value="2"/>
</dbReference>
<dbReference type="Pfam" id="PF13489">
    <property type="entry name" value="Methyltransf_23"/>
    <property type="match status" value="1"/>
</dbReference>
<dbReference type="CDD" id="cd02440">
    <property type="entry name" value="AdoMet_MTases"/>
    <property type="match status" value="1"/>
</dbReference>
<dbReference type="InterPro" id="IPR037919">
    <property type="entry name" value="OGT"/>
</dbReference>
<reference evidence="10 11" key="1">
    <citation type="submission" date="2019-08" db="EMBL/GenBank/DDBJ databases">
        <title>Paraburkholderia sp. DCY113.</title>
        <authorList>
            <person name="Kang J."/>
        </authorList>
    </citation>
    <scope>NUCLEOTIDE SEQUENCE [LARGE SCALE GENOMIC DNA]</scope>
    <source>
        <strain evidence="10 11">DCY113</strain>
    </source>
</reference>
<dbReference type="Gene3D" id="3.40.50.2000">
    <property type="entry name" value="Glycogen Phosphorylase B"/>
    <property type="match status" value="1"/>
</dbReference>
<dbReference type="SUPFAM" id="SSF48452">
    <property type="entry name" value="TPR-like"/>
    <property type="match status" value="1"/>
</dbReference>
<feature type="domain" description="O-GlcNAc transferase C-terminal" evidence="9">
    <location>
        <begin position="424"/>
        <end position="608"/>
    </location>
</feature>
<dbReference type="SUPFAM" id="SSF53756">
    <property type="entry name" value="UDP-Glycosyltransferase/glycogen phosphorylase"/>
    <property type="match status" value="1"/>
</dbReference>